<dbReference type="EMBL" id="JACHMO010000001">
    <property type="protein sequence ID" value="MBB5803419.1"/>
    <property type="molecule type" value="Genomic_DNA"/>
</dbReference>
<comment type="caution">
    <text evidence="1">The sequence shown here is derived from an EMBL/GenBank/DDBJ whole genome shotgun (WGS) entry which is preliminary data.</text>
</comment>
<protein>
    <submittedName>
        <fullName evidence="1">Uncharacterized protein</fullName>
    </submittedName>
</protein>
<dbReference type="AlphaFoldDB" id="A0A7W9HJF3"/>
<evidence type="ECO:0000313" key="2">
    <source>
        <dbReference type="Proteomes" id="UP000552097"/>
    </source>
</evidence>
<accession>A0A7W9HJF3</accession>
<name>A0A7W9HJF3_9PSEU</name>
<reference evidence="1 2" key="1">
    <citation type="submission" date="2020-08" db="EMBL/GenBank/DDBJ databases">
        <title>Sequencing the genomes of 1000 actinobacteria strains.</title>
        <authorList>
            <person name="Klenk H.-P."/>
        </authorList>
    </citation>
    <scope>NUCLEOTIDE SEQUENCE [LARGE SCALE GENOMIC DNA]</scope>
    <source>
        <strain evidence="1 2">DSM 45486</strain>
    </source>
</reference>
<dbReference type="Proteomes" id="UP000552097">
    <property type="component" value="Unassembled WGS sequence"/>
</dbReference>
<sequence length="105" mass="11071">MIRPELAIASSAIREIGCRRTPPLPGWGAGIRWELGTGRLDRNVGADDRRCLFEPVGLVGLCRMGGGKGSPVRNQAQRATMAATSASTWFSAAGREFGSIANAGQ</sequence>
<organism evidence="1 2">
    <name type="scientific">Saccharothrix ecbatanensis</name>
    <dbReference type="NCBI Taxonomy" id="1105145"/>
    <lineage>
        <taxon>Bacteria</taxon>
        <taxon>Bacillati</taxon>
        <taxon>Actinomycetota</taxon>
        <taxon>Actinomycetes</taxon>
        <taxon>Pseudonocardiales</taxon>
        <taxon>Pseudonocardiaceae</taxon>
        <taxon>Saccharothrix</taxon>
    </lineage>
</organism>
<evidence type="ECO:0000313" key="1">
    <source>
        <dbReference type="EMBL" id="MBB5803419.1"/>
    </source>
</evidence>
<keyword evidence="2" id="KW-1185">Reference proteome</keyword>
<gene>
    <name evidence="1" type="ORF">F4560_003187</name>
</gene>
<proteinExistence type="predicted"/>
<dbReference type="RefSeq" id="WP_184920765.1">
    <property type="nucleotide sequence ID" value="NZ_JACHMO010000001.1"/>
</dbReference>